<dbReference type="InterPro" id="IPR002347">
    <property type="entry name" value="SDR_fam"/>
</dbReference>
<reference evidence="1 2" key="1">
    <citation type="submission" date="2018-05" db="EMBL/GenBank/DDBJ databases">
        <title>Evolution of small genomes with special reference to Mycobacterium leprae.</title>
        <authorList>
            <person name="Mohanty P.S."/>
            <person name="Bansal A.K."/>
            <person name="Gupta U.D."/>
            <person name="Naaz F."/>
            <person name="Dwivedi V.D."/>
            <person name="Singh H."/>
            <person name="Gupta G."/>
            <person name="Sharma S."/>
            <person name="Arora M."/>
        </authorList>
    </citation>
    <scope>NUCLEOTIDE SEQUENCE [LARGE SCALE GENOMIC DNA]</scope>
    <source>
        <strain evidence="1 2">MRHRU-235-G</strain>
    </source>
</reference>
<dbReference type="AlphaFoldDB" id="A0AAD0KUZ5"/>
<dbReference type="Proteomes" id="UP000249682">
    <property type="component" value="Chromosome"/>
</dbReference>
<dbReference type="Gene3D" id="3.40.50.720">
    <property type="entry name" value="NAD(P)-binding Rossmann-like Domain"/>
    <property type="match status" value="1"/>
</dbReference>
<accession>A0AAD0KUZ5</accession>
<sequence length="86" mass="9341">MCKAEDLDQLAGSLSDVAHEEVVCDLISEGAVFELLEQVGDIDVLVPNAGFPKSGLLEGSKHDEINRTFRVNLEASVRMTRDLLLG</sequence>
<evidence type="ECO:0000313" key="1">
    <source>
        <dbReference type="EMBL" id="AWV48378.1"/>
    </source>
</evidence>
<dbReference type="Pfam" id="PF00106">
    <property type="entry name" value="adh_short"/>
    <property type="match status" value="1"/>
</dbReference>
<name>A0AAD0KUZ5_MYCLR</name>
<dbReference type="RefSeq" id="WP_081439363.1">
    <property type="nucleotide sequence ID" value="NZ_CP029543.1"/>
</dbReference>
<proteinExistence type="predicted"/>
<gene>
    <name evidence="1" type="ORF">DIJ64_10825</name>
</gene>
<organism evidence="1 2">
    <name type="scientific">Mycobacterium leprae</name>
    <dbReference type="NCBI Taxonomy" id="1769"/>
    <lineage>
        <taxon>Bacteria</taxon>
        <taxon>Bacillati</taxon>
        <taxon>Actinomycetota</taxon>
        <taxon>Actinomycetes</taxon>
        <taxon>Mycobacteriales</taxon>
        <taxon>Mycobacteriaceae</taxon>
        <taxon>Mycobacterium</taxon>
    </lineage>
</organism>
<dbReference type="SUPFAM" id="SSF51735">
    <property type="entry name" value="NAD(P)-binding Rossmann-fold domains"/>
    <property type="match status" value="1"/>
</dbReference>
<protein>
    <submittedName>
        <fullName evidence="1">Uncharacterized protein</fullName>
    </submittedName>
</protein>
<dbReference type="EMBL" id="CP029543">
    <property type="protein sequence ID" value="AWV48378.1"/>
    <property type="molecule type" value="Genomic_DNA"/>
</dbReference>
<dbReference type="InterPro" id="IPR036291">
    <property type="entry name" value="NAD(P)-bd_dom_sf"/>
</dbReference>
<evidence type="ECO:0000313" key="2">
    <source>
        <dbReference type="Proteomes" id="UP000249682"/>
    </source>
</evidence>